<evidence type="ECO:0000313" key="1">
    <source>
        <dbReference type="EMBL" id="TXF81325.1"/>
    </source>
</evidence>
<evidence type="ECO:0000313" key="2">
    <source>
        <dbReference type="Proteomes" id="UP000321907"/>
    </source>
</evidence>
<name>A0A5C7F2F2_9BACT</name>
<accession>A0A5C7F2F2</accession>
<reference evidence="1 2" key="1">
    <citation type="submission" date="2019-08" db="EMBL/GenBank/DDBJ databases">
        <title>Lewinella sp. strain SSH13 Genome sequencing and assembly.</title>
        <authorList>
            <person name="Kim I."/>
        </authorList>
    </citation>
    <scope>NUCLEOTIDE SEQUENCE [LARGE SCALE GENOMIC DNA]</scope>
    <source>
        <strain evidence="1 2">SSH13</strain>
    </source>
</reference>
<proteinExistence type="predicted"/>
<comment type="caution">
    <text evidence="1">The sequence shown here is derived from an EMBL/GenBank/DDBJ whole genome shotgun (WGS) entry which is preliminary data.</text>
</comment>
<gene>
    <name evidence="1" type="ORF">FUA23_22005</name>
</gene>
<dbReference type="EMBL" id="VOXD01000081">
    <property type="protein sequence ID" value="TXF81325.1"/>
    <property type="molecule type" value="Genomic_DNA"/>
</dbReference>
<organism evidence="1 2">
    <name type="scientific">Neolewinella aurantiaca</name>
    <dbReference type="NCBI Taxonomy" id="2602767"/>
    <lineage>
        <taxon>Bacteria</taxon>
        <taxon>Pseudomonadati</taxon>
        <taxon>Bacteroidota</taxon>
        <taxon>Saprospiria</taxon>
        <taxon>Saprospirales</taxon>
        <taxon>Lewinellaceae</taxon>
        <taxon>Neolewinella</taxon>
    </lineage>
</organism>
<dbReference type="AlphaFoldDB" id="A0A5C7F2F2"/>
<dbReference type="Proteomes" id="UP000321907">
    <property type="component" value="Unassembled WGS sequence"/>
</dbReference>
<protein>
    <submittedName>
        <fullName evidence="1">Uncharacterized protein</fullName>
    </submittedName>
</protein>
<feature type="non-terminal residue" evidence="1">
    <location>
        <position position="108"/>
    </location>
</feature>
<sequence length="108" mass="12725">MDQIKNILRTYQSTESIKATARTLKVSKNTVRHYYRLAAAYNEDLEIVLGLADEPLRQILYPDKAGAVADRKLIFEGKVDYWIKELQRPHVTRQVLFEEYKEEYPEGY</sequence>
<keyword evidence="2" id="KW-1185">Reference proteome</keyword>